<evidence type="ECO:0000313" key="2">
    <source>
        <dbReference type="EMBL" id="EGQ78424.1"/>
    </source>
</evidence>
<feature type="transmembrane region" description="Helical" evidence="1">
    <location>
        <begin position="12"/>
        <end position="42"/>
    </location>
</feature>
<organism evidence="2 3">
    <name type="scientific">Neisseria macacae ATCC 33926</name>
    <dbReference type="NCBI Taxonomy" id="997348"/>
    <lineage>
        <taxon>Bacteria</taxon>
        <taxon>Pseudomonadati</taxon>
        <taxon>Pseudomonadota</taxon>
        <taxon>Betaproteobacteria</taxon>
        <taxon>Neisseriales</taxon>
        <taxon>Neisseriaceae</taxon>
        <taxon>Neisseria</taxon>
    </lineage>
</organism>
<proteinExistence type="predicted"/>
<name>A0AA36ULP6_9NEIS</name>
<evidence type="ECO:0000256" key="1">
    <source>
        <dbReference type="SAM" id="Phobius"/>
    </source>
</evidence>
<dbReference type="AlphaFoldDB" id="A0AA36ULP6"/>
<reference evidence="2 3" key="1">
    <citation type="submission" date="2011-05" db="EMBL/GenBank/DDBJ databases">
        <authorList>
            <person name="Muzny D."/>
            <person name="Qin X."/>
            <person name="Deng J."/>
            <person name="Jiang H."/>
            <person name="Liu Y."/>
            <person name="Qu J."/>
            <person name="Song X.-Z."/>
            <person name="Zhang L."/>
            <person name="Thornton R."/>
            <person name="Coyle M."/>
            <person name="Francisco L."/>
            <person name="Jackson L."/>
            <person name="Javaid M."/>
            <person name="Korchina V."/>
            <person name="Kovar C."/>
            <person name="Mata R."/>
            <person name="Mathew T."/>
            <person name="Ngo R."/>
            <person name="Nguyen L."/>
            <person name="Nguyen N."/>
            <person name="Okwuonu G."/>
            <person name="Ongeri F."/>
            <person name="Pham C."/>
            <person name="Simmons D."/>
            <person name="Wilczek-Boney K."/>
            <person name="Hale W."/>
            <person name="Jakkamsetti A."/>
            <person name="Pham P."/>
            <person name="Ruth R."/>
            <person name="San Lucas F."/>
            <person name="Warren J."/>
            <person name="Zhang J."/>
            <person name="Zhao Z."/>
            <person name="Zhou C."/>
            <person name="Zhu D."/>
            <person name="Lee S."/>
            <person name="Bess C."/>
            <person name="Blankenburg K."/>
            <person name="Forbes L."/>
            <person name="Fu Q."/>
            <person name="Gubbala S."/>
            <person name="Hirani K."/>
            <person name="Jayaseelan J.C."/>
            <person name="Lara F."/>
            <person name="Munidasa M."/>
            <person name="Palculict T."/>
            <person name="Patil S."/>
            <person name="Pu L.-L."/>
            <person name="Saada N."/>
            <person name="Tang L."/>
            <person name="Weissenberger G."/>
            <person name="Zhu Y."/>
            <person name="Hemphill L."/>
            <person name="Shang Y."/>
            <person name="Youmans B."/>
            <person name="Ayvaz T."/>
            <person name="Ross M."/>
            <person name="Santibanez J."/>
            <person name="Aqrawi P."/>
            <person name="Gross S."/>
            <person name="Joshi V."/>
            <person name="Fowler G."/>
            <person name="Nazareth L."/>
            <person name="Reid J."/>
            <person name="Worley K."/>
            <person name="Petrosino J."/>
            <person name="Highlander S."/>
            <person name="Gibbs R."/>
        </authorList>
    </citation>
    <scope>NUCLEOTIDE SEQUENCE [LARGE SCALE GENOMIC DNA]</scope>
    <source>
        <strain evidence="2 3">ATCC 33926</strain>
    </source>
</reference>
<sequence>MNSKTKQWLSILLMPHILTALLLGPGMLIYFMGGIFGVYLIFPYLGQGRYFDNLIYIGLPIVFITLILGFVLRNKLIGRRLVSLAIYLWFVIGFLCLSAHY</sequence>
<accession>A0AA36ULP6</accession>
<keyword evidence="1" id="KW-0812">Transmembrane</keyword>
<protein>
    <submittedName>
        <fullName evidence="2">MIP family glycerol uptake facilitator protein GlpF</fullName>
    </submittedName>
</protein>
<comment type="caution">
    <text evidence="2">The sequence shown here is derived from an EMBL/GenBank/DDBJ whole genome shotgun (WGS) entry which is preliminary data.</text>
</comment>
<dbReference type="EMBL" id="AFQE01000013">
    <property type="protein sequence ID" value="EGQ78424.1"/>
    <property type="molecule type" value="Genomic_DNA"/>
</dbReference>
<keyword evidence="1" id="KW-1133">Transmembrane helix</keyword>
<feature type="transmembrane region" description="Helical" evidence="1">
    <location>
        <begin position="81"/>
        <end position="100"/>
    </location>
</feature>
<dbReference type="Proteomes" id="UP000004982">
    <property type="component" value="Unassembled WGS sequence"/>
</dbReference>
<feature type="transmembrane region" description="Helical" evidence="1">
    <location>
        <begin position="54"/>
        <end position="72"/>
    </location>
</feature>
<gene>
    <name evidence="2" type="primary">glpF</name>
    <name evidence="2" type="ORF">HMPREF9418_0133</name>
</gene>
<evidence type="ECO:0000313" key="3">
    <source>
        <dbReference type="Proteomes" id="UP000004982"/>
    </source>
</evidence>
<keyword evidence="1" id="KW-0472">Membrane</keyword>